<accession>A0A1D7TSQ9</accession>
<dbReference type="AlphaFoldDB" id="A0A1D7TSQ9"/>
<organism evidence="2 3">
    <name type="scientific">Ligilactobacillus salivarius</name>
    <dbReference type="NCBI Taxonomy" id="1624"/>
    <lineage>
        <taxon>Bacteria</taxon>
        <taxon>Bacillati</taxon>
        <taxon>Bacillota</taxon>
        <taxon>Bacilli</taxon>
        <taxon>Lactobacillales</taxon>
        <taxon>Lactobacillaceae</taxon>
        <taxon>Ligilactobacillus</taxon>
    </lineage>
</organism>
<dbReference type="Proteomes" id="UP000094723">
    <property type="component" value="Chromosome"/>
</dbReference>
<keyword evidence="1" id="KW-0175">Coiled coil</keyword>
<protein>
    <recommendedName>
        <fullName evidence="4">Phage protein</fullName>
    </recommendedName>
</protein>
<dbReference type="RefSeq" id="WP_069469355.1">
    <property type="nucleotide sequence ID" value="NZ_CP017107.1"/>
</dbReference>
<proteinExistence type="predicted"/>
<dbReference type="EMBL" id="CP017107">
    <property type="protein sequence ID" value="AOO74005.1"/>
    <property type="molecule type" value="Genomic_DNA"/>
</dbReference>
<gene>
    <name evidence="2" type="ORF">BHF65_07170</name>
</gene>
<feature type="coiled-coil region" evidence="1">
    <location>
        <begin position="3"/>
        <end position="37"/>
    </location>
</feature>
<evidence type="ECO:0008006" key="4">
    <source>
        <dbReference type="Google" id="ProtNLM"/>
    </source>
</evidence>
<evidence type="ECO:0000256" key="1">
    <source>
        <dbReference type="SAM" id="Coils"/>
    </source>
</evidence>
<evidence type="ECO:0000313" key="3">
    <source>
        <dbReference type="Proteomes" id="UP000094723"/>
    </source>
</evidence>
<reference evidence="2 3" key="1">
    <citation type="submission" date="2016-09" db="EMBL/GenBank/DDBJ databases">
        <title>Complete Genome Sequence of Lactobacillus salivarius Jin.</title>
        <authorList>
            <person name="Jin N."/>
            <person name="Li C."/>
            <person name="Wang M."/>
            <person name="Ren D."/>
            <person name="Di Y."/>
            <person name="Pan R."/>
            <person name="Du S."/>
            <person name="Lu H."/>
            <person name="Li X."/>
            <person name="Tian M."/>
        </authorList>
    </citation>
    <scope>NUCLEOTIDE SEQUENCE [LARGE SCALE GENOMIC DNA]</scope>
    <source>
        <strain evidence="2 3">CICC 23174</strain>
    </source>
</reference>
<name>A0A1D7TSQ9_9LACO</name>
<sequence>MVRNKMEDLNNILFEQLERLNDDSLNLDEELKRAKAISNVSDKLIQSADLQFRVMKLRADMTGDVKTPEVLEVKNVKKIESKDN</sequence>
<evidence type="ECO:0000313" key="2">
    <source>
        <dbReference type="EMBL" id="AOO74005.1"/>
    </source>
</evidence>